<evidence type="ECO:0000256" key="5">
    <source>
        <dbReference type="ARBA" id="ARBA00047317"/>
    </source>
</evidence>
<evidence type="ECO:0000313" key="9">
    <source>
        <dbReference type="Proteomes" id="UP001319827"/>
    </source>
</evidence>
<dbReference type="SUPFAM" id="SSF53850">
    <property type="entry name" value="Periplasmic binding protein-like II"/>
    <property type="match status" value="1"/>
</dbReference>
<dbReference type="SUPFAM" id="SSF53218">
    <property type="entry name" value="Molybdenum cofactor biosynthesis proteins"/>
    <property type="match status" value="1"/>
</dbReference>
<dbReference type="InterPro" id="IPR036688">
    <property type="entry name" value="MoeA_C_domain_IV_sf"/>
</dbReference>
<dbReference type="InterPro" id="IPR038987">
    <property type="entry name" value="MoeA-like"/>
</dbReference>
<evidence type="ECO:0000256" key="3">
    <source>
        <dbReference type="ARBA" id="ARBA00010763"/>
    </source>
</evidence>
<evidence type="ECO:0000259" key="7">
    <source>
        <dbReference type="SMART" id="SM00852"/>
    </source>
</evidence>
<comment type="catalytic activity">
    <reaction evidence="5">
        <text>adenylyl-molybdopterin + molybdate = Mo-molybdopterin + AMP + H(+)</text>
        <dbReference type="Rhea" id="RHEA:35047"/>
        <dbReference type="ChEBI" id="CHEBI:15378"/>
        <dbReference type="ChEBI" id="CHEBI:36264"/>
        <dbReference type="ChEBI" id="CHEBI:62727"/>
        <dbReference type="ChEBI" id="CHEBI:71302"/>
        <dbReference type="ChEBI" id="CHEBI:456215"/>
        <dbReference type="EC" id="2.10.1.1"/>
    </reaction>
</comment>
<evidence type="ECO:0000256" key="2">
    <source>
        <dbReference type="ARBA" id="ARBA00005046"/>
    </source>
</evidence>
<proteinExistence type="inferred from homology"/>
<comment type="similarity">
    <text evidence="3 6">Belongs to the MoeA family.</text>
</comment>
<dbReference type="Gene3D" id="3.40.190.10">
    <property type="entry name" value="Periplasmic binding protein-like II"/>
    <property type="match status" value="1"/>
</dbReference>
<dbReference type="PANTHER" id="PTHR10192">
    <property type="entry name" value="MOLYBDOPTERIN BIOSYNTHESIS PROTEIN"/>
    <property type="match status" value="1"/>
</dbReference>
<dbReference type="InterPro" id="IPR005110">
    <property type="entry name" value="MoeA_linker/N"/>
</dbReference>
<evidence type="ECO:0000313" key="8">
    <source>
        <dbReference type="EMBL" id="BCR03254.1"/>
    </source>
</evidence>
<dbReference type="NCBIfam" id="NF011068">
    <property type="entry name" value="PRK14498.1"/>
    <property type="match status" value="1"/>
</dbReference>
<comment type="pathway">
    <text evidence="2 6">Cofactor biosynthesis; molybdopterin biosynthesis.</text>
</comment>
<protein>
    <recommendedName>
        <fullName evidence="6">Molybdopterin molybdenumtransferase</fullName>
        <ecNumber evidence="6">2.10.1.1</ecNumber>
    </recommendedName>
</protein>
<reference evidence="8 9" key="2">
    <citation type="journal article" date="2021" name="Int. J. Syst. Evol. Microbiol.">
        <title>Isolation and Polyphasic Characterization of Desulfuromonas versatilis sp. Nov., an Electrogenic Bacteria Capable of Versatile Metabolism Isolated from a Graphene Oxide-Reducing Enrichment Culture.</title>
        <authorList>
            <person name="Xie L."/>
            <person name="Yoshida N."/>
            <person name="Ishii S."/>
            <person name="Meng L."/>
        </authorList>
    </citation>
    <scope>NUCLEOTIDE SEQUENCE [LARGE SCALE GENOMIC DNA]</scope>
    <source>
        <strain evidence="8 9">NIT-T3</strain>
    </source>
</reference>
<dbReference type="InterPro" id="IPR024370">
    <property type="entry name" value="PBP_domain"/>
</dbReference>
<dbReference type="InterPro" id="IPR005111">
    <property type="entry name" value="MoeA_C_domain_IV"/>
</dbReference>
<evidence type="ECO:0000256" key="1">
    <source>
        <dbReference type="ARBA" id="ARBA00002901"/>
    </source>
</evidence>
<dbReference type="Pfam" id="PF03453">
    <property type="entry name" value="MoeA_N"/>
    <property type="match status" value="1"/>
</dbReference>
<dbReference type="Pfam" id="PF00994">
    <property type="entry name" value="MoCF_biosynth"/>
    <property type="match status" value="1"/>
</dbReference>
<feature type="domain" description="MoaB/Mog" evidence="7">
    <location>
        <begin position="177"/>
        <end position="317"/>
    </location>
</feature>
<evidence type="ECO:0000256" key="4">
    <source>
        <dbReference type="ARBA" id="ARBA00023150"/>
    </source>
</evidence>
<keyword evidence="6" id="KW-0808">Transferase</keyword>
<keyword evidence="6" id="KW-0460">Magnesium</keyword>
<dbReference type="Proteomes" id="UP001319827">
    <property type="component" value="Chromosome"/>
</dbReference>
<dbReference type="CDD" id="cd00887">
    <property type="entry name" value="MoeA"/>
    <property type="match status" value="1"/>
</dbReference>
<comment type="cofactor">
    <cofactor evidence="6">
        <name>Mg(2+)</name>
        <dbReference type="ChEBI" id="CHEBI:18420"/>
    </cofactor>
</comment>
<keyword evidence="6" id="KW-0479">Metal-binding</keyword>
<dbReference type="Pfam" id="PF03454">
    <property type="entry name" value="MoeA_C"/>
    <property type="match status" value="1"/>
</dbReference>
<dbReference type="SMART" id="SM00852">
    <property type="entry name" value="MoCF_biosynth"/>
    <property type="match status" value="1"/>
</dbReference>
<dbReference type="EMBL" id="AP024355">
    <property type="protein sequence ID" value="BCR03254.1"/>
    <property type="molecule type" value="Genomic_DNA"/>
</dbReference>
<keyword evidence="4 6" id="KW-0501">Molybdenum cofactor biosynthesis</keyword>
<dbReference type="PANTHER" id="PTHR10192:SF16">
    <property type="entry name" value="MOLYBDOPTERIN MOLYBDENUMTRANSFERASE"/>
    <property type="match status" value="1"/>
</dbReference>
<evidence type="ECO:0000256" key="6">
    <source>
        <dbReference type="RuleBase" id="RU365090"/>
    </source>
</evidence>
<dbReference type="Gene3D" id="3.90.105.10">
    <property type="entry name" value="Molybdopterin biosynthesis moea protein, domain 2"/>
    <property type="match status" value="1"/>
</dbReference>
<dbReference type="InterPro" id="IPR036425">
    <property type="entry name" value="MoaB/Mog-like_dom_sf"/>
</dbReference>
<comment type="function">
    <text evidence="1 6">Catalyzes the insertion of molybdate into adenylated molybdopterin with the concomitant release of AMP.</text>
</comment>
<dbReference type="EC" id="2.10.1.1" evidence="6"/>
<organism evidence="8 9">
    <name type="scientific">Desulfuromonas versatilis</name>
    <dbReference type="NCBI Taxonomy" id="2802975"/>
    <lineage>
        <taxon>Bacteria</taxon>
        <taxon>Pseudomonadati</taxon>
        <taxon>Thermodesulfobacteriota</taxon>
        <taxon>Desulfuromonadia</taxon>
        <taxon>Desulfuromonadales</taxon>
        <taxon>Desulfuromonadaceae</taxon>
        <taxon>Desulfuromonas</taxon>
    </lineage>
</organism>
<name>A0ABM8HNV6_9BACT</name>
<dbReference type="Gene3D" id="2.40.340.10">
    <property type="entry name" value="MoeA, C-terminal, domain IV"/>
    <property type="match status" value="1"/>
</dbReference>
<dbReference type="SUPFAM" id="SSF63882">
    <property type="entry name" value="MoeA N-terminal region -like"/>
    <property type="match status" value="1"/>
</dbReference>
<dbReference type="Gene3D" id="2.170.190.11">
    <property type="entry name" value="Molybdopterin biosynthesis moea protein, domain 3"/>
    <property type="match status" value="1"/>
</dbReference>
<dbReference type="RefSeq" id="WP_221250737.1">
    <property type="nucleotide sequence ID" value="NZ_AP024355.1"/>
</dbReference>
<dbReference type="InterPro" id="IPR036135">
    <property type="entry name" value="MoeA_linker/N_sf"/>
</dbReference>
<keyword evidence="9" id="KW-1185">Reference proteome</keyword>
<sequence>MSKRNIYLKTIPVAEALERARAALDREALVGSETVPAHLAAGRVTAAPVHARLSSPAFHSAAMDGIAVKAEATFTAREGHPLRLEPGRDFFPVNTGQPLPGGTDAVIKIEDVVQDPGGALQIEAPAFPWMHVRRIGQDIVATELMLPQNHPLSAYDVGALLSAGIWELEVWQPLRICFIPTGDEVLDFATRPQPAPGQVVESNSQVLAALAKNWGARMRWTAPVPDDPERIRRAVEEALASEAQVVVVGAGSSAGTRDFTSRIFAELGEVLAHGLAVSPGKPTLIGTAAGKLLVGAPGYPGSAIVCFEEVLAPLVAWLGRAPAPSRERIEVRITRKTPSRLGAEEMLRLAVGKIGEEAMAVPLGRGPGMITNLTRAQALVRVPAGSEGLEQDERVSAELLVPAPLLESVLVHVGSHDNTLDLLSNELMGRGEPLRLVSSNVGSLGGLTALRAGSAMFAGVHLFDPQSGDFNFPFLEKYLPGLEVVVVNLAIRHQGLIVPAGNPKNIRDIHDLAREDVGFINRQRGAGTRILLDYHLKQAGIAPARVRGYEREEYTHMAVAVNVLTGSADAALGIRSAAKALGLDFVPLARERYDLVIPARFTEDHKILTLIELLQSEPLIKQIDALGGYETPLTGRIMHPGMGLEG</sequence>
<accession>A0ABM8HNV6</accession>
<reference evidence="8 9" key="1">
    <citation type="journal article" date="2016" name="C (Basel)">
        <title>Selective Growth of and Electricity Production by Marine Exoelectrogenic Bacteria in Self-Aggregated Hydrogel of Microbially Reduced Graphene Oxide.</title>
        <authorList>
            <person name="Yoshida N."/>
            <person name="Goto Y."/>
            <person name="Miyata Y."/>
        </authorList>
    </citation>
    <scope>NUCLEOTIDE SEQUENCE [LARGE SCALE GENOMIC DNA]</scope>
    <source>
        <strain evidence="8 9">NIT-T3</strain>
    </source>
</reference>
<dbReference type="Pfam" id="PF12727">
    <property type="entry name" value="PBP_like"/>
    <property type="match status" value="1"/>
</dbReference>
<dbReference type="SUPFAM" id="SSF63867">
    <property type="entry name" value="MoeA C-terminal domain-like"/>
    <property type="match status" value="1"/>
</dbReference>
<dbReference type="Gene3D" id="3.40.980.10">
    <property type="entry name" value="MoaB/Mog-like domain"/>
    <property type="match status" value="1"/>
</dbReference>
<gene>
    <name evidence="8" type="primary">moeA_1</name>
    <name evidence="8" type="ORF">DESUT3_03230</name>
</gene>
<dbReference type="InterPro" id="IPR001453">
    <property type="entry name" value="MoaB/Mog_dom"/>
</dbReference>
<keyword evidence="6" id="KW-0500">Molybdenum</keyword>